<dbReference type="FunFam" id="1.20.120.1080:FF:000005">
    <property type="entry name" value="ATP-dependent helicase HrpA"/>
    <property type="match status" value="1"/>
</dbReference>
<dbReference type="PROSITE" id="PS51194">
    <property type="entry name" value="HELICASE_CTER"/>
    <property type="match status" value="1"/>
</dbReference>
<accession>A0A8J6N559</accession>
<organism evidence="8 9">
    <name type="scientific">Candidatus Desulfacyla euxinica</name>
    <dbReference type="NCBI Taxonomy" id="2841693"/>
    <lineage>
        <taxon>Bacteria</taxon>
        <taxon>Deltaproteobacteria</taxon>
        <taxon>Candidatus Desulfacyla</taxon>
    </lineage>
</organism>
<dbReference type="EMBL" id="JACNJD010000352">
    <property type="protein sequence ID" value="MBC8179155.1"/>
    <property type="molecule type" value="Genomic_DNA"/>
</dbReference>
<evidence type="ECO:0000256" key="2">
    <source>
        <dbReference type="ARBA" id="ARBA00022801"/>
    </source>
</evidence>
<dbReference type="EC" id="3.6.4.13" evidence="8"/>
<dbReference type="Pfam" id="PF00270">
    <property type="entry name" value="DEAD"/>
    <property type="match status" value="1"/>
</dbReference>
<dbReference type="InterPro" id="IPR024590">
    <property type="entry name" value="HrpA_C"/>
</dbReference>
<evidence type="ECO:0000256" key="1">
    <source>
        <dbReference type="ARBA" id="ARBA00022741"/>
    </source>
</evidence>
<dbReference type="SMART" id="SM00487">
    <property type="entry name" value="DEXDc"/>
    <property type="match status" value="1"/>
</dbReference>
<dbReference type="SUPFAM" id="SSF52540">
    <property type="entry name" value="P-loop containing nucleoside triphosphate hydrolases"/>
    <property type="match status" value="1"/>
</dbReference>
<dbReference type="GO" id="GO:0003723">
    <property type="term" value="F:RNA binding"/>
    <property type="evidence" value="ECO:0007669"/>
    <property type="project" value="TreeGrafter"/>
</dbReference>
<dbReference type="InterPro" id="IPR007502">
    <property type="entry name" value="Helicase-assoc_dom"/>
</dbReference>
<dbReference type="GO" id="GO:0016787">
    <property type="term" value="F:hydrolase activity"/>
    <property type="evidence" value="ECO:0007669"/>
    <property type="project" value="UniProtKB-KW"/>
</dbReference>
<reference evidence="8 9" key="1">
    <citation type="submission" date="2020-08" db="EMBL/GenBank/DDBJ databases">
        <title>Bridging the membrane lipid divide: bacteria of the FCB group superphylum have the potential to synthesize archaeal ether lipids.</title>
        <authorList>
            <person name="Villanueva L."/>
            <person name="Von Meijenfeldt F.A.B."/>
            <person name="Westbye A.B."/>
            <person name="Yadav S."/>
            <person name="Hopmans E.C."/>
            <person name="Dutilh B.E."/>
            <person name="Sinninghe Damste J.S."/>
        </authorList>
    </citation>
    <scope>NUCLEOTIDE SEQUENCE [LARGE SCALE GENOMIC DNA]</scope>
    <source>
        <strain evidence="8">NIOZ-UU27</strain>
    </source>
</reference>
<dbReference type="Gene3D" id="1.20.120.1080">
    <property type="match status" value="1"/>
</dbReference>
<dbReference type="InterPro" id="IPR011545">
    <property type="entry name" value="DEAD/DEAH_box_helicase_dom"/>
</dbReference>
<dbReference type="Pfam" id="PF07717">
    <property type="entry name" value="OB_NTP_bind"/>
    <property type="match status" value="1"/>
</dbReference>
<dbReference type="PANTHER" id="PTHR18934">
    <property type="entry name" value="ATP-DEPENDENT RNA HELICASE"/>
    <property type="match status" value="1"/>
</dbReference>
<evidence type="ECO:0000256" key="3">
    <source>
        <dbReference type="ARBA" id="ARBA00022806"/>
    </source>
</evidence>
<dbReference type="Gene3D" id="3.40.50.300">
    <property type="entry name" value="P-loop containing nucleotide triphosphate hydrolases"/>
    <property type="match status" value="2"/>
</dbReference>
<dbReference type="GO" id="GO:0003724">
    <property type="term" value="F:RNA helicase activity"/>
    <property type="evidence" value="ECO:0007669"/>
    <property type="project" value="UniProtKB-EC"/>
</dbReference>
<dbReference type="NCBIfam" id="TIGR01967">
    <property type="entry name" value="DEAH_box_HrpA"/>
    <property type="match status" value="1"/>
</dbReference>
<feature type="domain" description="Helicase ATP-binding" evidence="6">
    <location>
        <begin position="104"/>
        <end position="267"/>
    </location>
</feature>
<dbReference type="GO" id="GO:0005524">
    <property type="term" value="F:ATP binding"/>
    <property type="evidence" value="ECO:0007669"/>
    <property type="project" value="UniProtKB-KW"/>
</dbReference>
<evidence type="ECO:0000256" key="4">
    <source>
        <dbReference type="ARBA" id="ARBA00022840"/>
    </source>
</evidence>
<keyword evidence="2 8" id="KW-0378">Hydrolase</keyword>
<feature type="domain" description="Helicase C-terminal" evidence="7">
    <location>
        <begin position="292"/>
        <end position="466"/>
    </location>
</feature>
<evidence type="ECO:0000256" key="5">
    <source>
        <dbReference type="SAM" id="MobiDB-lite"/>
    </source>
</evidence>
<dbReference type="InterPro" id="IPR011709">
    <property type="entry name" value="DEAD-box_helicase_OB_fold"/>
</dbReference>
<dbReference type="Pfam" id="PF11898">
    <property type="entry name" value="DUF3418"/>
    <property type="match status" value="1"/>
</dbReference>
<name>A0A8J6N559_9DELT</name>
<feature type="non-terminal residue" evidence="8">
    <location>
        <position position="1191"/>
    </location>
</feature>
<dbReference type="PROSITE" id="PS51192">
    <property type="entry name" value="HELICASE_ATP_BIND_1"/>
    <property type="match status" value="1"/>
</dbReference>
<dbReference type="PANTHER" id="PTHR18934:SF99">
    <property type="entry name" value="ATP-DEPENDENT RNA HELICASE DHX37-RELATED"/>
    <property type="match status" value="1"/>
</dbReference>
<dbReference type="SMART" id="SM00847">
    <property type="entry name" value="HA2"/>
    <property type="match status" value="1"/>
</dbReference>
<keyword evidence="1" id="KW-0547">Nucleotide-binding</keyword>
<dbReference type="Pfam" id="PF21010">
    <property type="entry name" value="HA2_C"/>
    <property type="match status" value="1"/>
</dbReference>
<protein>
    <submittedName>
        <fullName evidence="8">ATP-dependent RNA helicase HrpA</fullName>
        <ecNumber evidence="8">3.6.4.13</ecNumber>
    </submittedName>
</protein>
<dbReference type="AlphaFoldDB" id="A0A8J6N559"/>
<keyword evidence="3 8" id="KW-0347">Helicase</keyword>
<evidence type="ECO:0000313" key="8">
    <source>
        <dbReference type="EMBL" id="MBC8179155.1"/>
    </source>
</evidence>
<dbReference type="InterPro" id="IPR027417">
    <property type="entry name" value="P-loop_NTPase"/>
</dbReference>
<dbReference type="CDD" id="cd18791">
    <property type="entry name" value="SF2_C_RHA"/>
    <property type="match status" value="1"/>
</dbReference>
<dbReference type="InterPro" id="IPR010222">
    <property type="entry name" value="RNA_helicase_HrpA"/>
</dbReference>
<evidence type="ECO:0000259" key="7">
    <source>
        <dbReference type="PROSITE" id="PS51194"/>
    </source>
</evidence>
<evidence type="ECO:0000313" key="9">
    <source>
        <dbReference type="Proteomes" id="UP000650524"/>
    </source>
</evidence>
<dbReference type="Proteomes" id="UP000650524">
    <property type="component" value="Unassembled WGS sequence"/>
</dbReference>
<keyword evidence="4" id="KW-0067">ATP-binding</keyword>
<sequence>MNAPSFNRQPGGPLPLAQSNHAKRIRARLPHVMTRDRHPFARRLKNILNKSKGRDPDEKAIQRLKSLERRVEASILQKDRRVQDLPKLSYPENLPITAKKDTIVNAIRKHQVVIISGDTGCGKSTQIPKMCLEAGRGIGGRIACTQPRRIAATTIAGRIAEELGEEIGKSVGYKIRFKDRTSRYGYIKVMTDGMLLAETQQDPHLNEYDTIIVDEAHERSLNIDFILGILKTLLMKRKHLKLIITSATMDTEKFSKAFGRAPVMEVSGRRYPVVVEYLPVDPEKQDKGETTYVDMAIRGVEKMRNRGQAGDILVFMPTEQDIIETCERLEARNLIPPEAGLVLPLFARLTHARQRRIFAPFAGQKIIVSTNVAETSLTIPGIKVVIDTGLARISRYLPRTRTTSLPVSPVSKSSADQRKGRCGRLENGICIRLYSQEDYDARPEFTDPEILRSNLAEVILRMISLRLGHIASFPFLDRPNPRSIKDGFDLLVELGAVVRKNGGVSLTDKGRIMAKMPIDPKISRMILAAREEGCVHDVAVIASALSIQDPRERPLEKAVQADQKHIRFKDPDSDFITLLNIWNYYHRSWETLRTQNKMRKFCKEHFLSFVRMREWHHIHQQLSGILKEQGIKDQNHYADRSGENRYACIHRSILSGYLSNIAMKKDKNIYLAARGRETMVFPGSTLFNKSPEWIVAAEMVKTSRLFARTAAKINPEWLERLGGGLCKSSYSNPHWEKKRGEVRAHEQVSLYGLVIIPQRSVSYGSIDPVVSHDIFVRSALVEGDVNHNFPFLIHNQGLIEKSRGMEEKVRRRGMLVSDDVMAEFYSTRLAGVFDIRTMGKRIKEHGGDGFLKMTEADIVIASPAETELDQYPEEITIGSSAFKFSYKFAPGKPDDGVTIKVPSGMASQVSHDHLDWVVPGLFREKITALIKGLTKQYRKQLVPVSKTVEIIMTEMERRSEPLLSSLGRFIYRRFGVDIPASQWPVSEIPEYLNMRVSILDHRGREIRSGKDASILNGYAPCASPVQIEPETWEKARSEWEKKGIMSWDFGDLPRTISLGTNLHAYPGLEPAAGGVNFRLFKDSAEASETHKKGVKTLFMIRFRKDLKLLKKDLELPDAISAKAVYFGGGRTVEKGMYENIVNRFFLLDIRTKAAFETHASAIGRSILPEGCSLMELTGRVLDAYYNVRQNL</sequence>
<gene>
    <name evidence="8" type="primary">hrpA</name>
    <name evidence="8" type="ORF">H8E19_17260</name>
</gene>
<dbReference type="InterPro" id="IPR014001">
    <property type="entry name" value="Helicase_ATP-bd"/>
</dbReference>
<evidence type="ECO:0000259" key="6">
    <source>
        <dbReference type="PROSITE" id="PS51192"/>
    </source>
</evidence>
<proteinExistence type="predicted"/>
<dbReference type="SMART" id="SM00490">
    <property type="entry name" value="HELICc"/>
    <property type="match status" value="1"/>
</dbReference>
<dbReference type="Pfam" id="PF00271">
    <property type="entry name" value="Helicase_C"/>
    <property type="match status" value="1"/>
</dbReference>
<feature type="region of interest" description="Disordered" evidence="5">
    <location>
        <begin position="1"/>
        <end position="21"/>
    </location>
</feature>
<dbReference type="InterPro" id="IPR001650">
    <property type="entry name" value="Helicase_C-like"/>
</dbReference>
<comment type="caution">
    <text evidence="8">The sequence shown here is derived from an EMBL/GenBank/DDBJ whole genome shotgun (WGS) entry which is preliminary data.</text>
</comment>